<protein>
    <submittedName>
        <fullName evidence="1">Uncharacterized protein</fullName>
    </submittedName>
</protein>
<name>A0A673GTL8_9TELE</name>
<dbReference type="Proteomes" id="UP000472270">
    <property type="component" value="Unassembled WGS sequence"/>
</dbReference>
<evidence type="ECO:0000313" key="2">
    <source>
        <dbReference type="Proteomes" id="UP000472270"/>
    </source>
</evidence>
<organism evidence="1 2">
    <name type="scientific">Sinocyclocheilus rhinocerous</name>
    <dbReference type="NCBI Taxonomy" id="307959"/>
    <lineage>
        <taxon>Eukaryota</taxon>
        <taxon>Metazoa</taxon>
        <taxon>Chordata</taxon>
        <taxon>Craniata</taxon>
        <taxon>Vertebrata</taxon>
        <taxon>Euteleostomi</taxon>
        <taxon>Actinopterygii</taxon>
        <taxon>Neopterygii</taxon>
        <taxon>Teleostei</taxon>
        <taxon>Ostariophysi</taxon>
        <taxon>Cypriniformes</taxon>
        <taxon>Cyprinidae</taxon>
        <taxon>Cyprininae</taxon>
        <taxon>Sinocyclocheilus</taxon>
    </lineage>
</organism>
<sequence>MLVLRLYSTERITCASRRRPQNVSELFEFYQALLLSDARPKLSANHQEWTESSSWGTLRLRMAFGGWGTMVNPTGMAVDETLGQIVVVHDAVFSERLLNAFGWLSNVCYTLDVALTKTGHVLVTDAATVQCFRLPWGVDVDNRGRVFVTDAQMGSLRPNLVVLKELTHPRSVASCRASGNIAIMERLQSSFTLRMFNSDFVPLAQVDGFSLHLKNALSLVISAVAFDRNGDVIVGDVLVVLDGGDHAVKFYTADAEDLYRDK</sequence>
<accession>A0A673GTL8</accession>
<reference evidence="1" key="1">
    <citation type="submission" date="2025-08" db="UniProtKB">
        <authorList>
            <consortium name="Ensembl"/>
        </authorList>
    </citation>
    <scope>IDENTIFICATION</scope>
</reference>
<dbReference type="AlphaFoldDB" id="A0A673GTL8"/>
<dbReference type="Gene3D" id="2.120.10.30">
    <property type="entry name" value="TolB, C-terminal domain"/>
    <property type="match status" value="1"/>
</dbReference>
<proteinExistence type="predicted"/>
<dbReference type="Ensembl" id="ENSSRHT00000017203.1">
    <property type="protein sequence ID" value="ENSSRHP00000016654.1"/>
    <property type="gene ID" value="ENSSRHG00000009177.1"/>
</dbReference>
<keyword evidence="2" id="KW-1185">Reference proteome</keyword>
<dbReference type="InterPro" id="IPR011042">
    <property type="entry name" value="6-blade_b-propeller_TolB-like"/>
</dbReference>
<reference evidence="1" key="2">
    <citation type="submission" date="2025-09" db="UniProtKB">
        <authorList>
            <consortium name="Ensembl"/>
        </authorList>
    </citation>
    <scope>IDENTIFICATION</scope>
</reference>
<dbReference type="SUPFAM" id="SSF101898">
    <property type="entry name" value="NHL repeat"/>
    <property type="match status" value="1"/>
</dbReference>
<evidence type="ECO:0000313" key="1">
    <source>
        <dbReference type="Ensembl" id="ENSSRHP00000016654.1"/>
    </source>
</evidence>